<proteinExistence type="predicted"/>
<evidence type="ECO:0000313" key="2">
    <source>
        <dbReference type="Proteomes" id="UP000066624"/>
    </source>
</evidence>
<dbReference type="KEGG" id="wma:WM2015_1250"/>
<organism evidence="1 2">
    <name type="scientific">Wenzhouxiangella marina</name>
    <dbReference type="NCBI Taxonomy" id="1579979"/>
    <lineage>
        <taxon>Bacteria</taxon>
        <taxon>Pseudomonadati</taxon>
        <taxon>Pseudomonadota</taxon>
        <taxon>Gammaproteobacteria</taxon>
        <taxon>Chromatiales</taxon>
        <taxon>Wenzhouxiangellaceae</taxon>
        <taxon>Wenzhouxiangella</taxon>
    </lineage>
</organism>
<dbReference type="STRING" id="1579979.WM2015_1250"/>
<protein>
    <submittedName>
        <fullName evidence="1">Uncharacterized protein</fullName>
    </submittedName>
</protein>
<dbReference type="Proteomes" id="UP000066624">
    <property type="component" value="Chromosome"/>
</dbReference>
<dbReference type="EMBL" id="CP012154">
    <property type="protein sequence ID" value="AKS41624.1"/>
    <property type="molecule type" value="Genomic_DNA"/>
</dbReference>
<reference evidence="1 2" key="1">
    <citation type="submission" date="2015-07" db="EMBL/GenBank/DDBJ databases">
        <authorList>
            <person name="Noorani M."/>
        </authorList>
    </citation>
    <scope>NUCLEOTIDE SEQUENCE [LARGE SCALE GENOMIC DNA]</scope>
    <source>
        <strain evidence="1 2">KCTC 42284</strain>
    </source>
</reference>
<name>A0A0K0XV85_9GAMM</name>
<gene>
    <name evidence="1" type="ORF">WM2015_1250</name>
</gene>
<keyword evidence="2" id="KW-1185">Reference proteome</keyword>
<evidence type="ECO:0000313" key="1">
    <source>
        <dbReference type="EMBL" id="AKS41624.1"/>
    </source>
</evidence>
<dbReference type="AlphaFoldDB" id="A0A0K0XV85"/>
<sequence>MKVVDSMAPLQSTALTLAGPKDGNSVARHGKFVETLEIGLYAGA</sequence>
<accession>A0A0K0XV85</accession>